<protein>
    <submittedName>
        <fullName evidence="1">Uncharacterized protein</fullName>
    </submittedName>
</protein>
<reference evidence="1 2" key="1">
    <citation type="submission" date="2020-08" db="EMBL/GenBank/DDBJ databases">
        <title>Genomic Encyclopedia of Type Strains, Phase IV (KMG-IV): sequencing the most valuable type-strain genomes for metagenomic binning, comparative biology and taxonomic classification.</title>
        <authorList>
            <person name="Goeker M."/>
        </authorList>
    </citation>
    <scope>NUCLEOTIDE SEQUENCE [LARGE SCALE GENOMIC DNA]</scope>
    <source>
        <strain evidence="1 2">DSM 103526</strain>
    </source>
</reference>
<dbReference type="RefSeq" id="WP_184310701.1">
    <property type="nucleotide sequence ID" value="NZ_JACHEN010000012.1"/>
</dbReference>
<sequence>MSKEIKIILDELNFSIGRINEQEKRGKILKESQYWYREGLKTARDIVLKIDELGEKNKGTTE</sequence>
<name>A0A841KZ36_9FIRM</name>
<evidence type="ECO:0000313" key="1">
    <source>
        <dbReference type="EMBL" id="MBB6216172.1"/>
    </source>
</evidence>
<proteinExistence type="predicted"/>
<comment type="caution">
    <text evidence="1">The sequence shown here is derived from an EMBL/GenBank/DDBJ whole genome shotgun (WGS) entry which is preliminary data.</text>
</comment>
<evidence type="ECO:0000313" key="2">
    <source>
        <dbReference type="Proteomes" id="UP000579281"/>
    </source>
</evidence>
<keyword evidence="2" id="KW-1185">Reference proteome</keyword>
<dbReference type="EMBL" id="JACHEN010000012">
    <property type="protein sequence ID" value="MBB6216172.1"/>
    <property type="molecule type" value="Genomic_DNA"/>
</dbReference>
<dbReference type="AlphaFoldDB" id="A0A841KZ36"/>
<organism evidence="1 2">
    <name type="scientific">Anaerosolibacter carboniphilus</name>
    <dbReference type="NCBI Taxonomy" id="1417629"/>
    <lineage>
        <taxon>Bacteria</taxon>
        <taxon>Bacillati</taxon>
        <taxon>Bacillota</taxon>
        <taxon>Clostridia</taxon>
        <taxon>Peptostreptococcales</taxon>
        <taxon>Thermotaleaceae</taxon>
        <taxon>Anaerosolibacter</taxon>
    </lineage>
</organism>
<accession>A0A841KZ36</accession>
<dbReference type="Proteomes" id="UP000579281">
    <property type="component" value="Unassembled WGS sequence"/>
</dbReference>
<gene>
    <name evidence="1" type="ORF">HNQ80_002271</name>
</gene>